<evidence type="ECO:0000313" key="1">
    <source>
        <dbReference type="EMBL" id="KAK2868706.1"/>
    </source>
</evidence>
<evidence type="ECO:0000313" key="2">
    <source>
        <dbReference type="Proteomes" id="UP001187315"/>
    </source>
</evidence>
<keyword evidence="2" id="KW-1185">Reference proteome</keyword>
<protein>
    <submittedName>
        <fullName evidence="1">Uncharacterized protein</fullName>
    </submittedName>
</protein>
<reference evidence="1" key="1">
    <citation type="submission" date="2023-08" db="EMBL/GenBank/DDBJ databases">
        <title>Pelteobagrus vachellii genome.</title>
        <authorList>
            <person name="Liu H."/>
        </authorList>
    </citation>
    <scope>NUCLEOTIDE SEQUENCE</scope>
    <source>
        <strain evidence="1">PRFRI_2022a</strain>
        <tissue evidence="1">Muscle</tissue>
    </source>
</reference>
<dbReference type="EMBL" id="JAVHJS010000001">
    <property type="protein sequence ID" value="KAK2868706.1"/>
    <property type="molecule type" value="Genomic_DNA"/>
</dbReference>
<dbReference type="Proteomes" id="UP001187315">
    <property type="component" value="Unassembled WGS sequence"/>
</dbReference>
<dbReference type="AlphaFoldDB" id="A0AA88NXT5"/>
<sequence length="264" mass="30372">MFKVEDWETYDLTSYLNGIVNNVGGSEIEVTQQLDVTDSQWTELLMITNRSKCTEMHQEHCCLAERQCICCQSLRRHHGRFEYDSCKEQQKEDSHVPRMQEYPGVCYYTGGSELPHAYLQNETDSCLSDSESDLGEMCHQPDVHDVHNVQMDPCFQTCDGREHNPEISHPQTSGRMNEEPEPSKDNLCPCRTVHSRWSSGQWPSLPPPCCNVRNSLVIGVEVDVLEEVVYEDTEILQTQTMFDGCLEDHMMNSTSCHCDQLFFM</sequence>
<accession>A0AA88NXT5</accession>
<proteinExistence type="predicted"/>
<name>A0AA88NXT5_TACVA</name>
<gene>
    <name evidence="1" type="ORF">Q7C36_000577</name>
</gene>
<organism evidence="1 2">
    <name type="scientific">Tachysurus vachellii</name>
    <name type="common">Darkbarbel catfish</name>
    <name type="synonym">Pelteobagrus vachellii</name>
    <dbReference type="NCBI Taxonomy" id="175792"/>
    <lineage>
        <taxon>Eukaryota</taxon>
        <taxon>Metazoa</taxon>
        <taxon>Chordata</taxon>
        <taxon>Craniata</taxon>
        <taxon>Vertebrata</taxon>
        <taxon>Euteleostomi</taxon>
        <taxon>Actinopterygii</taxon>
        <taxon>Neopterygii</taxon>
        <taxon>Teleostei</taxon>
        <taxon>Ostariophysi</taxon>
        <taxon>Siluriformes</taxon>
        <taxon>Bagridae</taxon>
        <taxon>Tachysurus</taxon>
    </lineage>
</organism>
<comment type="caution">
    <text evidence="1">The sequence shown here is derived from an EMBL/GenBank/DDBJ whole genome shotgun (WGS) entry which is preliminary data.</text>
</comment>